<feature type="compositionally biased region" description="Polar residues" evidence="1">
    <location>
        <begin position="92"/>
        <end position="106"/>
    </location>
</feature>
<dbReference type="AlphaFoldDB" id="A0AAD6VNJ4"/>
<feature type="region of interest" description="Disordered" evidence="1">
    <location>
        <begin position="91"/>
        <end position="178"/>
    </location>
</feature>
<evidence type="ECO:0000313" key="3">
    <source>
        <dbReference type="Proteomes" id="UP001219525"/>
    </source>
</evidence>
<proteinExistence type="predicted"/>
<comment type="caution">
    <text evidence="2">The sequence shown here is derived from an EMBL/GenBank/DDBJ whole genome shotgun (WGS) entry which is preliminary data.</text>
</comment>
<accession>A0AAD6VNJ4</accession>
<protein>
    <submittedName>
        <fullName evidence="2">Uncharacterized protein</fullName>
    </submittedName>
</protein>
<reference evidence="2" key="1">
    <citation type="submission" date="2023-03" db="EMBL/GenBank/DDBJ databases">
        <title>Massive genome expansion in bonnet fungi (Mycena s.s.) driven by repeated elements and novel gene families across ecological guilds.</title>
        <authorList>
            <consortium name="Lawrence Berkeley National Laboratory"/>
            <person name="Harder C.B."/>
            <person name="Miyauchi S."/>
            <person name="Viragh M."/>
            <person name="Kuo A."/>
            <person name="Thoen E."/>
            <person name="Andreopoulos B."/>
            <person name="Lu D."/>
            <person name="Skrede I."/>
            <person name="Drula E."/>
            <person name="Henrissat B."/>
            <person name="Morin E."/>
            <person name="Kohler A."/>
            <person name="Barry K."/>
            <person name="LaButti K."/>
            <person name="Morin E."/>
            <person name="Salamov A."/>
            <person name="Lipzen A."/>
            <person name="Mereny Z."/>
            <person name="Hegedus B."/>
            <person name="Baldrian P."/>
            <person name="Stursova M."/>
            <person name="Weitz H."/>
            <person name="Taylor A."/>
            <person name="Grigoriev I.V."/>
            <person name="Nagy L.G."/>
            <person name="Martin F."/>
            <person name="Kauserud H."/>
        </authorList>
    </citation>
    <scope>NUCLEOTIDE SEQUENCE</scope>
    <source>
        <strain evidence="2">9144</strain>
    </source>
</reference>
<sequence>MPHTLRLEKRILQRMKKPELLDLLRDLTDPGPCTESSVVRELCEFLVGADLKYRLHCITCELEDVPEDATKTEIILRELHRKKKIIIETETENSNVERQPEHTYSQGHDETSSILTELSPSPEPTEPMPPAEEEEEETSTSPERTEPMLPGEETSTSPGPSELMPPPEEEEEVMDGDDKTNSLPKTFKCIIVTLACTFRDAATNFERGSMDHQKDHVLPIDIIPDAMETGVMPVFIRVPAEILVYLLEKTLKEHPSMLEGHANATLGVHEHRIAVGDLYGYDAAKTPTSVYPLLQPGLGSCGSECDRDHCVGPAPVNPQARTVDEFKSTRFTSRNRWWLTQNAEFHASRSADSDGYSLPLMLIRGPPHGLPVATTDAEAKPKVRLGRNQKPVNAAASKKHSDLVDKIQQYEDDESWQLLKGEPEGKRDLAVVVELSIYFHDLYNKILDAQGRPYPFAAWDKENVLDTQHERLSAYNQIGRYIKRYKKDDLTGAEAFRQHEMEKLRPSLNMKGAHTSPKALAKLLCPPARAKAATKKRASGIQEENVKIIIVITMSKLQKSLLDTLKSTPPVGQLISIHTLSK</sequence>
<dbReference type="EMBL" id="JARJCW010000014">
    <property type="protein sequence ID" value="KAJ7217113.1"/>
    <property type="molecule type" value="Genomic_DNA"/>
</dbReference>
<organism evidence="2 3">
    <name type="scientific">Mycena pura</name>
    <dbReference type="NCBI Taxonomy" id="153505"/>
    <lineage>
        <taxon>Eukaryota</taxon>
        <taxon>Fungi</taxon>
        <taxon>Dikarya</taxon>
        <taxon>Basidiomycota</taxon>
        <taxon>Agaricomycotina</taxon>
        <taxon>Agaricomycetes</taxon>
        <taxon>Agaricomycetidae</taxon>
        <taxon>Agaricales</taxon>
        <taxon>Marasmiineae</taxon>
        <taxon>Mycenaceae</taxon>
        <taxon>Mycena</taxon>
    </lineage>
</organism>
<gene>
    <name evidence="2" type="ORF">GGX14DRAFT_390943</name>
</gene>
<evidence type="ECO:0000256" key="1">
    <source>
        <dbReference type="SAM" id="MobiDB-lite"/>
    </source>
</evidence>
<feature type="compositionally biased region" description="Pro residues" evidence="1">
    <location>
        <begin position="121"/>
        <end position="130"/>
    </location>
</feature>
<dbReference type="Proteomes" id="UP001219525">
    <property type="component" value="Unassembled WGS sequence"/>
</dbReference>
<keyword evidence="3" id="KW-1185">Reference proteome</keyword>
<evidence type="ECO:0000313" key="2">
    <source>
        <dbReference type="EMBL" id="KAJ7217113.1"/>
    </source>
</evidence>
<name>A0AAD6VNJ4_9AGAR</name>